<accession>A0A1G9JJD4</accession>
<comment type="similarity">
    <text evidence="1">Belongs to the thioester dehydratase family. FabZ subfamily.</text>
</comment>
<dbReference type="PANTHER" id="PTHR30272:SF1">
    <property type="entry name" value="3-HYDROXYACYL-[ACYL-CARRIER-PROTEIN] DEHYDRATASE"/>
    <property type="match status" value="1"/>
</dbReference>
<evidence type="ECO:0000256" key="2">
    <source>
        <dbReference type="ARBA" id="ARBA00023239"/>
    </source>
</evidence>
<reference evidence="4" key="1">
    <citation type="submission" date="2016-10" db="EMBL/GenBank/DDBJ databases">
        <authorList>
            <person name="Varghese N."/>
            <person name="Submissions S."/>
        </authorList>
    </citation>
    <scope>NUCLEOTIDE SEQUENCE [LARGE SCALE GENOMIC DNA]</scope>
    <source>
        <strain evidence="4">DSM 44796</strain>
    </source>
</reference>
<dbReference type="AlphaFoldDB" id="A0A1G9JJD4"/>
<evidence type="ECO:0000313" key="3">
    <source>
        <dbReference type="EMBL" id="SDL37392.1"/>
    </source>
</evidence>
<sequence length="165" mass="17734">MNGVARIKRLIPHRYPILLVDRVSAVEVGRTLVAHKAVTVAEPCYRHLGDDAAEEDYAYPISLLLESWAQAAVLLICWEQPNPDVLAGKVELAAGIKGVELGGPVFPGDVLEHRAEIHRLVDDAAVVGGASYVGGRKVLEVAQFTAALRDSSVLVRDKPLTGAPR</sequence>
<dbReference type="RefSeq" id="WP_090008237.1">
    <property type="nucleotide sequence ID" value="NZ_FNET01000010.1"/>
</dbReference>
<dbReference type="SUPFAM" id="SSF54637">
    <property type="entry name" value="Thioesterase/thiol ester dehydrase-isomerase"/>
    <property type="match status" value="1"/>
</dbReference>
<proteinExistence type="inferred from homology"/>
<gene>
    <name evidence="3" type="ORF">SAMN04488074_110265</name>
</gene>
<dbReference type="InterPro" id="IPR029069">
    <property type="entry name" value="HotDog_dom_sf"/>
</dbReference>
<dbReference type="PANTHER" id="PTHR30272">
    <property type="entry name" value="3-HYDROXYACYL-[ACYL-CARRIER-PROTEIN] DEHYDRATASE"/>
    <property type="match status" value="1"/>
</dbReference>
<protein>
    <submittedName>
        <fullName evidence="3">3-hydroxyacyl-[acyl-carrier-protein] dehydratase</fullName>
    </submittedName>
</protein>
<evidence type="ECO:0000313" key="4">
    <source>
        <dbReference type="Proteomes" id="UP000199682"/>
    </source>
</evidence>
<dbReference type="InterPro" id="IPR013114">
    <property type="entry name" value="FabA_FabZ"/>
</dbReference>
<organism evidence="3 4">
    <name type="scientific">Lentzea albidocapillata subsp. violacea</name>
    <dbReference type="NCBI Taxonomy" id="128104"/>
    <lineage>
        <taxon>Bacteria</taxon>
        <taxon>Bacillati</taxon>
        <taxon>Actinomycetota</taxon>
        <taxon>Actinomycetes</taxon>
        <taxon>Pseudonocardiales</taxon>
        <taxon>Pseudonocardiaceae</taxon>
        <taxon>Lentzea</taxon>
    </lineage>
</organism>
<dbReference type="EMBL" id="FNET01000010">
    <property type="protein sequence ID" value="SDL37392.1"/>
    <property type="molecule type" value="Genomic_DNA"/>
</dbReference>
<dbReference type="Pfam" id="PF07977">
    <property type="entry name" value="FabA"/>
    <property type="match status" value="1"/>
</dbReference>
<name>A0A1G9JJD4_9PSEU</name>
<dbReference type="GO" id="GO:0016829">
    <property type="term" value="F:lyase activity"/>
    <property type="evidence" value="ECO:0007669"/>
    <property type="project" value="UniProtKB-KW"/>
</dbReference>
<dbReference type="Gene3D" id="3.10.129.10">
    <property type="entry name" value="Hotdog Thioesterase"/>
    <property type="match status" value="1"/>
</dbReference>
<dbReference type="Proteomes" id="UP000199682">
    <property type="component" value="Unassembled WGS sequence"/>
</dbReference>
<keyword evidence="2" id="KW-0456">Lyase</keyword>
<evidence type="ECO:0000256" key="1">
    <source>
        <dbReference type="ARBA" id="ARBA00009174"/>
    </source>
</evidence>